<dbReference type="EMBL" id="NWSH01000355">
    <property type="protein sequence ID" value="PCG77089.1"/>
    <property type="molecule type" value="Genomic_DNA"/>
</dbReference>
<comment type="caution">
    <text evidence="2">The sequence shown here is derived from an EMBL/GenBank/DDBJ whole genome shotgun (WGS) entry which is preliminary data.</text>
</comment>
<organism evidence="2">
    <name type="scientific">Heliothis virescens</name>
    <name type="common">Tobacco budworm moth</name>
    <dbReference type="NCBI Taxonomy" id="7102"/>
    <lineage>
        <taxon>Eukaryota</taxon>
        <taxon>Metazoa</taxon>
        <taxon>Ecdysozoa</taxon>
        <taxon>Arthropoda</taxon>
        <taxon>Hexapoda</taxon>
        <taxon>Insecta</taxon>
        <taxon>Pterygota</taxon>
        <taxon>Neoptera</taxon>
        <taxon>Endopterygota</taxon>
        <taxon>Lepidoptera</taxon>
        <taxon>Glossata</taxon>
        <taxon>Ditrysia</taxon>
        <taxon>Noctuoidea</taxon>
        <taxon>Noctuidae</taxon>
        <taxon>Heliothinae</taxon>
        <taxon>Heliothis</taxon>
    </lineage>
</organism>
<feature type="chain" id="PRO_5012517333" evidence="1">
    <location>
        <begin position="19"/>
        <end position="209"/>
    </location>
</feature>
<gene>
    <name evidence="2" type="ORF">B5V51_8129</name>
</gene>
<evidence type="ECO:0000313" key="2">
    <source>
        <dbReference type="EMBL" id="PCG77089.1"/>
    </source>
</evidence>
<accession>A0A2A4JZ53</accession>
<dbReference type="AlphaFoldDB" id="A0A2A4JZ53"/>
<protein>
    <submittedName>
        <fullName evidence="2">Uncharacterized protein</fullName>
    </submittedName>
</protein>
<proteinExistence type="predicted"/>
<reference evidence="2" key="1">
    <citation type="submission" date="2017-09" db="EMBL/GenBank/DDBJ databases">
        <title>Contemporary evolution of a Lepidopteran species, Heliothis virescens, in response to modern agricultural practices.</title>
        <authorList>
            <person name="Fritz M.L."/>
            <person name="Deyonke A.M."/>
            <person name="Papanicolaou A."/>
            <person name="Micinski S."/>
            <person name="Westbrook J."/>
            <person name="Gould F."/>
        </authorList>
    </citation>
    <scope>NUCLEOTIDE SEQUENCE [LARGE SCALE GENOMIC DNA]</scope>
    <source>
        <strain evidence="2">HvINT-</strain>
        <tissue evidence="2">Whole body</tissue>
    </source>
</reference>
<name>A0A2A4JZ53_HELVI</name>
<sequence>MPATLVVLALCFAPLSQASVPGTFFWKPRVGLDLAMPAQASKPTKLQHKPTIDNIRNGYAALIDGYQVGMTVAALVAYWGDANDAHPQFQICSAHYYTNAYRWALRHLSLIPDWLSGGSNQHYVSTHKVWRKRFYYMDYFVPKWMRKLFVCVSDESWAKEEWEWSKFVKYAEPNFGKFYRYPSKHFNNYNSMRHPNTVENLDITKASIP</sequence>
<evidence type="ECO:0000256" key="1">
    <source>
        <dbReference type="SAM" id="SignalP"/>
    </source>
</evidence>
<feature type="signal peptide" evidence="1">
    <location>
        <begin position="1"/>
        <end position="18"/>
    </location>
</feature>
<keyword evidence="1" id="KW-0732">Signal</keyword>